<dbReference type="OrthoDB" id="5989012at2759"/>
<dbReference type="Pfam" id="PF15112">
    <property type="entry name" value="DUF4559"/>
    <property type="match status" value="1"/>
</dbReference>
<dbReference type="SUPFAM" id="SSF52540">
    <property type="entry name" value="P-loop containing nucleoside triphosphate hydrolases"/>
    <property type="match status" value="1"/>
</dbReference>
<dbReference type="Pfam" id="PF12796">
    <property type="entry name" value="Ank_2"/>
    <property type="match status" value="2"/>
</dbReference>
<evidence type="ECO:0000259" key="5">
    <source>
        <dbReference type="Pfam" id="PF24883"/>
    </source>
</evidence>
<keyword evidence="8" id="KW-1185">Reference proteome</keyword>
<feature type="domain" description="TANC1/2-like winged helix" evidence="6">
    <location>
        <begin position="667"/>
        <end position="792"/>
    </location>
</feature>
<keyword evidence="4" id="KW-0175">Coiled coil</keyword>
<evidence type="ECO:0000256" key="1">
    <source>
        <dbReference type="ARBA" id="ARBA00022737"/>
    </source>
</evidence>
<dbReference type="Gene3D" id="3.40.50.300">
    <property type="entry name" value="P-loop containing nucleotide triphosphate hydrolases"/>
    <property type="match status" value="1"/>
</dbReference>
<keyword evidence="2 3" id="KW-0040">ANK repeat</keyword>
<evidence type="ECO:0000256" key="3">
    <source>
        <dbReference type="PROSITE-ProRule" id="PRU00023"/>
    </source>
</evidence>
<dbReference type="InterPro" id="IPR027897">
    <property type="entry name" value="DUF4559"/>
</dbReference>
<accession>A0A9W9Z2A6</accession>
<dbReference type="Proteomes" id="UP001163046">
    <property type="component" value="Unassembled WGS sequence"/>
</dbReference>
<dbReference type="InterPro" id="IPR002110">
    <property type="entry name" value="Ankyrin_rpt"/>
</dbReference>
<dbReference type="Pfam" id="PF00023">
    <property type="entry name" value="Ank"/>
    <property type="match status" value="1"/>
</dbReference>
<evidence type="ECO:0000256" key="2">
    <source>
        <dbReference type="ARBA" id="ARBA00023043"/>
    </source>
</evidence>
<reference evidence="7" key="1">
    <citation type="submission" date="2023-01" db="EMBL/GenBank/DDBJ databases">
        <title>Genome assembly of the deep-sea coral Lophelia pertusa.</title>
        <authorList>
            <person name="Herrera S."/>
            <person name="Cordes E."/>
        </authorList>
    </citation>
    <scope>NUCLEOTIDE SEQUENCE</scope>
    <source>
        <strain evidence="7">USNM1676648</strain>
        <tissue evidence="7">Polyp</tissue>
    </source>
</reference>
<feature type="repeat" description="ANK" evidence="3">
    <location>
        <begin position="1071"/>
        <end position="1103"/>
    </location>
</feature>
<name>A0A9W9Z2A6_9CNID</name>
<dbReference type="EMBL" id="MU826837">
    <property type="protein sequence ID" value="KAJ7372368.1"/>
    <property type="molecule type" value="Genomic_DNA"/>
</dbReference>
<dbReference type="SUPFAM" id="SSF48403">
    <property type="entry name" value="Ankyrin repeat"/>
    <property type="match status" value="2"/>
</dbReference>
<dbReference type="Pfam" id="PF24883">
    <property type="entry name" value="NPHP3_N"/>
    <property type="match status" value="1"/>
</dbReference>
<dbReference type="Pfam" id="PF25521">
    <property type="entry name" value="WHD_TANC1"/>
    <property type="match status" value="1"/>
</dbReference>
<dbReference type="InterPro" id="IPR058056">
    <property type="entry name" value="WH_TANC1/2"/>
</dbReference>
<dbReference type="InterPro" id="IPR027417">
    <property type="entry name" value="P-loop_NTPase"/>
</dbReference>
<sequence length="1354" mass="152977">MTSTTTSKAFVQLTSPEEGNWLSLGRALSTVLCEGLRPFIKRETEAFYNNVKAAITAIPAGPCIVSMFREGDQTSTTTCAPAYHLNRRPNWKQSDSTKWMDPNFGPWEIAKLFLPDVGGHTVIQSVEDMEITAILNLMFWCNHFTVQQPLIKDVRDTRNTKWAHLPKLELSEAEKKDAFETIEKLLQDPVLARDVDAQGALREILALKCTSDVHIFKAEVLSHFKEAIQNEMKSLKKESKKSKKQRTRVEAQLRNLRKALENVQKVLAENVVKNQKALENVVKKQEALENVEKKQKATILSVASLVINHVLCVISYLIKSTRGLRRSSVATLLMFLFLCCLVGILDHQSYRDGCSIQMNSYPRELKYFDFSDFIKSSRAEFIGRQWLYQEMESILNHTSKRGVLITGNPGSGKSAFLSNLLCSNTSSPIIHNRILGYHFCVHFNKRTKSGADFVQSLANMIAWRIIEYRQYIWTDSFVSRVLYKYCPQDPEWCFEQGILTPLKKLQQQPTEPWHIVIDAIDECADAKAEILKILQTNVRIFPRWLRLIVSSRNVSTIVTSLNELQRVDLRSDDKRNIDDIDAYIFQKVFPLKESIVHRIKTALAITDNDESTQKIVSHLAKKGQGNFQFVKVVLDLWLASTASVKWDTFPKTLDSSYQLYFERKYGTSESFRSLRQIFEVLVAAYTPLTVHEMHSLLRIDHPTLDLEYDFLPKLDQVSLFLWHGSGDGLIRIYHASLSEWLTSETNKGKFYYIKKQNGHNRLASYYLNKAITNNSPLKPDEAFHLASHIVEGGLAEFLVKQFLSFPSGHINTTDPVTHTTALHRSSSLFNTDVTKLLVHHFSNVDCLDNDQRTPSFLAATSGHLNNLEIVFERGANLNHSIKYSDVEISSYSQDPINECKRKLCDYSLLHTAAQEGNIDVVNFLIRHDVNIFRTTGVNNTAVQLAAQNGHLETVQTLKRAGGVLDGISLHHAAAGGHSHVVQYLLREGIKDTCVHNIPSPMFSDRGDKELKAAKVRRRPLHEAVRANNYNTLEALLTTGANASGPCDTGISSSTQFEPFVPDKVAKNHCPCGFSPLHIAAMNGYHSAAKLLIKYKANVNADSTNCSFLLHCVTFNNVRLINWSGPLSPRITSCITSITFPSFYWGVTTGKNICKQRMQYLTTSWTDMTKKTTRRNVEMIRTGDGPLSLAILSHPKGIKVIDECFDAEGHNALHRAAQGANVIAIKKFISLEANPFINTSNGFSSLWLSVLYAVKYRPYLDLDIPSVLTALEVELATLSASTLLSHVLRYTSLNIGCDGQHPNLTLYHIAASRGMWQFVDRLLSEKRVVGIDVNCPKQRWNYSNVLGKGFWWRLL</sequence>
<gene>
    <name evidence="7" type="ORF">OS493_019815</name>
</gene>
<dbReference type="PANTHER" id="PTHR24198:SF194">
    <property type="entry name" value="INVERSIN-A"/>
    <property type="match status" value="1"/>
</dbReference>
<evidence type="ECO:0000313" key="8">
    <source>
        <dbReference type="Proteomes" id="UP001163046"/>
    </source>
</evidence>
<dbReference type="Gene3D" id="1.25.40.20">
    <property type="entry name" value="Ankyrin repeat-containing domain"/>
    <property type="match status" value="4"/>
</dbReference>
<comment type="caution">
    <text evidence="7">The sequence shown here is derived from an EMBL/GenBank/DDBJ whole genome shotgun (WGS) entry which is preliminary data.</text>
</comment>
<protein>
    <submittedName>
        <fullName evidence="7">Uncharacterized protein</fullName>
    </submittedName>
</protein>
<dbReference type="InterPro" id="IPR056884">
    <property type="entry name" value="NPHP3-like_N"/>
</dbReference>
<dbReference type="PROSITE" id="PS50297">
    <property type="entry name" value="ANK_REP_REGION"/>
    <property type="match status" value="2"/>
</dbReference>
<dbReference type="SMART" id="SM00248">
    <property type="entry name" value="ANK"/>
    <property type="match status" value="9"/>
</dbReference>
<evidence type="ECO:0000256" key="4">
    <source>
        <dbReference type="SAM" id="Coils"/>
    </source>
</evidence>
<organism evidence="7 8">
    <name type="scientific">Desmophyllum pertusum</name>
    <dbReference type="NCBI Taxonomy" id="174260"/>
    <lineage>
        <taxon>Eukaryota</taxon>
        <taxon>Metazoa</taxon>
        <taxon>Cnidaria</taxon>
        <taxon>Anthozoa</taxon>
        <taxon>Hexacorallia</taxon>
        <taxon>Scleractinia</taxon>
        <taxon>Caryophylliina</taxon>
        <taxon>Caryophylliidae</taxon>
        <taxon>Desmophyllum</taxon>
    </lineage>
</organism>
<feature type="repeat" description="ANK" evidence="3">
    <location>
        <begin position="904"/>
        <end position="936"/>
    </location>
</feature>
<dbReference type="InterPro" id="IPR036770">
    <property type="entry name" value="Ankyrin_rpt-contain_sf"/>
</dbReference>
<dbReference type="PANTHER" id="PTHR24198">
    <property type="entry name" value="ANKYRIN REPEAT AND PROTEIN KINASE DOMAIN-CONTAINING PROTEIN"/>
    <property type="match status" value="1"/>
</dbReference>
<feature type="coiled-coil region" evidence="4">
    <location>
        <begin position="225"/>
        <end position="294"/>
    </location>
</feature>
<dbReference type="PROSITE" id="PS50088">
    <property type="entry name" value="ANK_REPEAT"/>
    <property type="match status" value="2"/>
</dbReference>
<evidence type="ECO:0000313" key="7">
    <source>
        <dbReference type="EMBL" id="KAJ7372368.1"/>
    </source>
</evidence>
<keyword evidence="1" id="KW-0677">Repeat</keyword>
<feature type="domain" description="Nephrocystin 3-like N-terminal" evidence="5">
    <location>
        <begin position="385"/>
        <end position="552"/>
    </location>
</feature>
<evidence type="ECO:0000259" key="6">
    <source>
        <dbReference type="Pfam" id="PF25521"/>
    </source>
</evidence>
<proteinExistence type="predicted"/>